<proteinExistence type="predicted"/>
<reference evidence="7 8" key="1">
    <citation type="submission" date="2017-06" db="EMBL/GenBank/DDBJ databases">
        <title>Comparative genomic analysis of Ambrosia Fusariam Clade fungi.</title>
        <authorList>
            <person name="Stajich J.E."/>
            <person name="Carrillo J."/>
            <person name="Kijimoto T."/>
            <person name="Eskalen A."/>
            <person name="O'Donnell K."/>
            <person name="Kasson M."/>
        </authorList>
    </citation>
    <scope>NUCLEOTIDE SEQUENCE [LARGE SCALE GENOMIC DNA]</scope>
    <source>
        <strain evidence="7">UCR3666</strain>
    </source>
</reference>
<dbReference type="OrthoDB" id="39175at2759"/>
<accession>A0A3M2S8J1</accession>
<dbReference type="GO" id="GO:0006351">
    <property type="term" value="P:DNA-templated transcription"/>
    <property type="evidence" value="ECO:0007669"/>
    <property type="project" value="InterPro"/>
</dbReference>
<name>A0A3M2S8J1_9HYPO</name>
<comment type="caution">
    <text evidence="7">The sequence shown here is derived from an EMBL/GenBank/DDBJ whole genome shotgun (WGS) entry which is preliminary data.</text>
</comment>
<keyword evidence="2" id="KW-0805">Transcription regulation</keyword>
<dbReference type="PANTHER" id="PTHR47171">
    <property type="entry name" value="FARA-RELATED"/>
    <property type="match status" value="1"/>
</dbReference>
<organism evidence="7 8">
    <name type="scientific">Fusarium kuroshium</name>
    <dbReference type="NCBI Taxonomy" id="2010991"/>
    <lineage>
        <taxon>Eukaryota</taxon>
        <taxon>Fungi</taxon>
        <taxon>Dikarya</taxon>
        <taxon>Ascomycota</taxon>
        <taxon>Pezizomycotina</taxon>
        <taxon>Sordariomycetes</taxon>
        <taxon>Hypocreomycetidae</taxon>
        <taxon>Hypocreales</taxon>
        <taxon>Nectriaceae</taxon>
        <taxon>Fusarium</taxon>
        <taxon>Fusarium solani species complex</taxon>
    </lineage>
</organism>
<dbReference type="CDD" id="cd12148">
    <property type="entry name" value="fungal_TF_MHR"/>
    <property type="match status" value="1"/>
</dbReference>
<keyword evidence="8" id="KW-1185">Reference proteome</keyword>
<keyword evidence="4" id="KW-0804">Transcription</keyword>
<dbReference type="GO" id="GO:0003677">
    <property type="term" value="F:DNA binding"/>
    <property type="evidence" value="ECO:0007669"/>
    <property type="project" value="UniProtKB-KW"/>
</dbReference>
<dbReference type="SMART" id="SM00906">
    <property type="entry name" value="Fungal_trans"/>
    <property type="match status" value="1"/>
</dbReference>
<evidence type="ECO:0000313" key="7">
    <source>
        <dbReference type="EMBL" id="RMJ13891.1"/>
    </source>
</evidence>
<evidence type="ECO:0000313" key="8">
    <source>
        <dbReference type="Proteomes" id="UP000277212"/>
    </source>
</evidence>
<sequence>MAFVSPSTVMSYDASRQQSPTVDGHPQSLGLKATILELTKAHVLPRPALLGALTDAYFQHIHPFYPVVEEDDLNGREPSVILQQAVCLAGSLALHDPGSVKLCHSQYEKVKTLIYLNFEDDTLALLKTLCLMTCYSVVSTDQVTFDGPWHWLGMAIRLALQMGLHQSSTHERHTNPGCLRRIFWHLVNSDRLAACCWGRPLTLRPQDYDIAPLDTKDFSVISTVPPVLPEALRLSDAIAMIVEINNGQSPLNQDTAAAIVERLCNWLQNLPQGLQLYDSSGKRRPFYRPVCDLHITYFVIIILLQLADKKARRSCIAASSLTASHCIARLYEEIHCREETARLLQIHGFFCMVAAVPLICYPRQSQEDDLARHEALGVIRQVLGRMKARFGGSDLVLRKISRLEHDMKKENEHGTHSQASTVEEDSMWATFSIRDRLDELFSFPASFCRHIHFSGVEGMNCARQVRTETEGIPELFPGDDLNFADILIMDYNLLEMPDNEAFGFSTGDLHCT</sequence>
<feature type="domain" description="Xylanolytic transcriptional activator regulatory" evidence="6">
    <location>
        <begin position="148"/>
        <end position="218"/>
    </location>
</feature>
<dbReference type="InterPro" id="IPR007219">
    <property type="entry name" value="XnlR_reg_dom"/>
</dbReference>
<evidence type="ECO:0000256" key="2">
    <source>
        <dbReference type="ARBA" id="ARBA00023015"/>
    </source>
</evidence>
<evidence type="ECO:0000256" key="1">
    <source>
        <dbReference type="ARBA" id="ARBA00022833"/>
    </source>
</evidence>
<dbReference type="EMBL" id="NKUJ01000098">
    <property type="protein sequence ID" value="RMJ13891.1"/>
    <property type="molecule type" value="Genomic_DNA"/>
</dbReference>
<keyword evidence="1" id="KW-0862">Zinc</keyword>
<dbReference type="AlphaFoldDB" id="A0A3M2S8J1"/>
<keyword evidence="3" id="KW-0238">DNA-binding</keyword>
<evidence type="ECO:0000256" key="3">
    <source>
        <dbReference type="ARBA" id="ARBA00023125"/>
    </source>
</evidence>
<evidence type="ECO:0000259" key="6">
    <source>
        <dbReference type="SMART" id="SM00906"/>
    </source>
</evidence>
<evidence type="ECO:0000256" key="5">
    <source>
        <dbReference type="ARBA" id="ARBA00023242"/>
    </source>
</evidence>
<dbReference type="Proteomes" id="UP000277212">
    <property type="component" value="Unassembled WGS sequence"/>
</dbReference>
<dbReference type="Pfam" id="PF04082">
    <property type="entry name" value="Fungal_trans"/>
    <property type="match status" value="1"/>
</dbReference>
<dbReference type="InterPro" id="IPR052073">
    <property type="entry name" value="Amide_Lactam_Regulators"/>
</dbReference>
<gene>
    <name evidence="7" type="ORF">CDV36_006449</name>
</gene>
<evidence type="ECO:0000256" key="4">
    <source>
        <dbReference type="ARBA" id="ARBA00023163"/>
    </source>
</evidence>
<dbReference type="GO" id="GO:0008270">
    <property type="term" value="F:zinc ion binding"/>
    <property type="evidence" value="ECO:0007669"/>
    <property type="project" value="InterPro"/>
</dbReference>
<keyword evidence="5" id="KW-0539">Nucleus</keyword>
<dbReference type="PANTHER" id="PTHR47171:SF3">
    <property type="entry name" value="FARA-RELATED"/>
    <property type="match status" value="1"/>
</dbReference>
<protein>
    <recommendedName>
        <fullName evidence="6">Xylanolytic transcriptional activator regulatory domain-containing protein</fullName>
    </recommendedName>
</protein>